<feature type="signal peptide" evidence="1">
    <location>
        <begin position="1"/>
        <end position="20"/>
    </location>
</feature>
<gene>
    <name evidence="2" type="ORF">EH31_03655</name>
</gene>
<dbReference type="EMBL" id="JMIW01000001">
    <property type="protein sequence ID" value="KEO91779.1"/>
    <property type="molecule type" value="Genomic_DNA"/>
</dbReference>
<evidence type="ECO:0000256" key="1">
    <source>
        <dbReference type="SAM" id="SignalP"/>
    </source>
</evidence>
<dbReference type="Proteomes" id="UP000027647">
    <property type="component" value="Unassembled WGS sequence"/>
</dbReference>
<dbReference type="AlphaFoldDB" id="A0A074ME64"/>
<sequence>MRANSLIPLALAALSLTACEAATEMAGDAIKEQIRTEFVAQCEQIAQDNGFASEKVGPACNCVADNLAADAADGSLEVDTQKVEELLRTCGAETGETGESAPVADAA</sequence>
<accession>A0A074ME64</accession>
<evidence type="ECO:0008006" key="4">
    <source>
        <dbReference type="Google" id="ProtNLM"/>
    </source>
</evidence>
<comment type="caution">
    <text evidence="2">The sequence shown here is derived from an EMBL/GenBank/DDBJ whole genome shotgun (WGS) entry which is preliminary data.</text>
</comment>
<dbReference type="PROSITE" id="PS51257">
    <property type="entry name" value="PROKAR_LIPOPROTEIN"/>
    <property type="match status" value="1"/>
</dbReference>
<keyword evidence="1" id="KW-0732">Signal</keyword>
<dbReference type="OrthoDB" id="7410579at2"/>
<organism evidence="2 3">
    <name type="scientific">Erythrobacter longus</name>
    <dbReference type="NCBI Taxonomy" id="1044"/>
    <lineage>
        <taxon>Bacteria</taxon>
        <taxon>Pseudomonadati</taxon>
        <taxon>Pseudomonadota</taxon>
        <taxon>Alphaproteobacteria</taxon>
        <taxon>Sphingomonadales</taxon>
        <taxon>Erythrobacteraceae</taxon>
        <taxon>Erythrobacter/Porphyrobacter group</taxon>
        <taxon>Erythrobacter</taxon>
    </lineage>
</organism>
<dbReference type="STRING" id="1044.EH31_03655"/>
<name>A0A074ME64_ERYLO</name>
<proteinExistence type="predicted"/>
<reference evidence="2 3" key="1">
    <citation type="submission" date="2014-04" db="EMBL/GenBank/DDBJ databases">
        <title>A comprehensive comparison of genomes of Erythrobacter spp. strains.</title>
        <authorList>
            <person name="Zheng Q."/>
        </authorList>
    </citation>
    <scope>NUCLEOTIDE SEQUENCE [LARGE SCALE GENOMIC DNA]</scope>
    <source>
        <strain evidence="2 3">DSM 6997</strain>
    </source>
</reference>
<evidence type="ECO:0000313" key="3">
    <source>
        <dbReference type="Proteomes" id="UP000027647"/>
    </source>
</evidence>
<protein>
    <recommendedName>
        <fullName evidence="4">Lipoprotein</fullName>
    </recommendedName>
</protein>
<keyword evidence="3" id="KW-1185">Reference proteome</keyword>
<dbReference type="RefSeq" id="WP_034958119.1">
    <property type="nucleotide sequence ID" value="NZ_JMIW01000001.1"/>
</dbReference>
<feature type="chain" id="PRO_5001699233" description="Lipoprotein" evidence="1">
    <location>
        <begin position="21"/>
        <end position="107"/>
    </location>
</feature>
<evidence type="ECO:0000313" key="2">
    <source>
        <dbReference type="EMBL" id="KEO91779.1"/>
    </source>
</evidence>